<name>A0A520KTE6_METT2</name>
<reference evidence="1 2" key="1">
    <citation type="journal article" date="2019" name="Nat. Microbiol.">
        <title>Wide diversity of methane and short-chain alkane metabolisms in uncultured archaea.</title>
        <authorList>
            <person name="Borrel G."/>
            <person name="Adam P.S."/>
            <person name="McKay L.J."/>
            <person name="Chen L.X."/>
            <person name="Sierra-Garcia I.N."/>
            <person name="Sieber C.M."/>
            <person name="Letourneur Q."/>
            <person name="Ghozlane A."/>
            <person name="Andersen G.L."/>
            <person name="Li W.J."/>
            <person name="Hallam S.J."/>
            <person name="Muyzer G."/>
            <person name="de Oliveira V.M."/>
            <person name="Inskeep W.P."/>
            <person name="Banfield J.F."/>
            <person name="Gribaldo S."/>
        </authorList>
    </citation>
    <scope>NUCLEOTIDE SEQUENCE [LARGE SCALE GENOMIC DNA]</scope>
    <source>
        <strain evidence="1">NM1a</strain>
    </source>
</reference>
<evidence type="ECO:0000313" key="2">
    <source>
        <dbReference type="Proteomes" id="UP000317158"/>
    </source>
</evidence>
<organism evidence="1 2">
    <name type="scientific">Methanoliparum thermophilum</name>
    <dbReference type="NCBI Taxonomy" id="2491083"/>
    <lineage>
        <taxon>Archaea</taxon>
        <taxon>Methanobacteriati</taxon>
        <taxon>Methanobacteriota</taxon>
        <taxon>Candidatus Methanoliparia</taxon>
        <taxon>Candidatus Methanoliparales</taxon>
        <taxon>Candidatus Methanoliparaceae</taxon>
        <taxon>Candidatus Methanoliparum</taxon>
    </lineage>
</organism>
<dbReference type="Pfam" id="PF09875">
    <property type="entry name" value="DUF2102"/>
    <property type="match status" value="1"/>
</dbReference>
<dbReference type="PIRSF" id="PIRSF005642">
    <property type="entry name" value="UCP005642"/>
    <property type="match status" value="1"/>
</dbReference>
<evidence type="ECO:0000313" key="1">
    <source>
        <dbReference type="EMBL" id="RZN65020.1"/>
    </source>
</evidence>
<dbReference type="AlphaFoldDB" id="A0A520KTE6"/>
<dbReference type="NCBIfam" id="TIGR03272">
    <property type="entry name" value="methan_mark_6"/>
    <property type="match status" value="1"/>
</dbReference>
<proteinExistence type="predicted"/>
<dbReference type="InterPro" id="IPR012025">
    <property type="entry name" value="Methan_mark_6"/>
</dbReference>
<accession>A0A520KTE6</accession>
<dbReference type="Proteomes" id="UP000317158">
    <property type="component" value="Unassembled WGS sequence"/>
</dbReference>
<sequence>MSKITKIIVSPYYLPIIPKLYEKGFDLIIKETCYGVMISGEEKDVKDAVDFLRKEFKNSVFIKDRGFPPGEKVRCRADRGGGGRPGFHQLEYEISMLPNIEKALNEIYKSDKKTIKKKKKRIGIDKLQSIIKENVPL</sequence>
<protein>
    <submittedName>
        <fullName evidence="1">Methanogenesis marker 6 protein</fullName>
    </submittedName>
</protein>
<dbReference type="EMBL" id="RXIF01000004">
    <property type="protein sequence ID" value="RZN65020.1"/>
    <property type="molecule type" value="Genomic_DNA"/>
</dbReference>
<gene>
    <name evidence="1" type="ORF">EF806_02970</name>
</gene>
<comment type="caution">
    <text evidence="1">The sequence shown here is derived from an EMBL/GenBank/DDBJ whole genome shotgun (WGS) entry which is preliminary data.</text>
</comment>